<dbReference type="Pfam" id="PF00930">
    <property type="entry name" value="DPPIV_N"/>
    <property type="match status" value="1"/>
</dbReference>
<evidence type="ECO:0000256" key="1">
    <source>
        <dbReference type="ARBA" id="ARBA00022670"/>
    </source>
</evidence>
<organism evidence="5 6">
    <name type="scientific">Pseudopedobacter saltans</name>
    <dbReference type="NCBI Taxonomy" id="151895"/>
    <lineage>
        <taxon>Bacteria</taxon>
        <taxon>Pseudomonadati</taxon>
        <taxon>Bacteroidota</taxon>
        <taxon>Sphingobacteriia</taxon>
        <taxon>Sphingobacteriales</taxon>
        <taxon>Sphingobacteriaceae</taxon>
        <taxon>Pseudopedobacter</taxon>
    </lineage>
</organism>
<comment type="caution">
    <text evidence="5">The sequence shown here is derived from an EMBL/GenBank/DDBJ whole genome shotgun (WGS) entry which is preliminary data.</text>
</comment>
<evidence type="ECO:0000313" key="6">
    <source>
        <dbReference type="Proteomes" id="UP000249645"/>
    </source>
</evidence>
<dbReference type="PANTHER" id="PTHR11731:SF193">
    <property type="entry name" value="DIPEPTIDYL PEPTIDASE 9"/>
    <property type="match status" value="1"/>
</dbReference>
<gene>
    <name evidence="5" type="ORF">DI598_12085</name>
</gene>
<dbReference type="GO" id="GO:0004252">
    <property type="term" value="F:serine-type endopeptidase activity"/>
    <property type="evidence" value="ECO:0007669"/>
    <property type="project" value="InterPro"/>
</dbReference>
<dbReference type="Gene3D" id="2.140.10.30">
    <property type="entry name" value="Dipeptidylpeptidase IV, N-terminal domain"/>
    <property type="match status" value="1"/>
</dbReference>
<dbReference type="InterPro" id="IPR002469">
    <property type="entry name" value="Peptidase_S9B_N"/>
</dbReference>
<dbReference type="SUPFAM" id="SSF82171">
    <property type="entry name" value="DPP6 N-terminal domain-like"/>
    <property type="match status" value="1"/>
</dbReference>
<dbReference type="Proteomes" id="UP000249645">
    <property type="component" value="Unassembled WGS sequence"/>
</dbReference>
<dbReference type="PANTHER" id="PTHR11731">
    <property type="entry name" value="PROTEASE FAMILY S9B,C DIPEPTIDYL-PEPTIDASE IV-RELATED"/>
    <property type="match status" value="1"/>
</dbReference>
<evidence type="ECO:0008006" key="7">
    <source>
        <dbReference type="Google" id="ProtNLM"/>
    </source>
</evidence>
<dbReference type="Gene3D" id="3.40.50.1820">
    <property type="entry name" value="alpha/beta hydrolase"/>
    <property type="match status" value="1"/>
</dbReference>
<accession>A0A2W5EQY0</accession>
<reference evidence="5 6" key="1">
    <citation type="submission" date="2017-11" db="EMBL/GenBank/DDBJ databases">
        <title>Infants hospitalized years apart are colonized by the same room-sourced microbial strains.</title>
        <authorList>
            <person name="Brooks B."/>
            <person name="Olm M.R."/>
            <person name="Firek B.A."/>
            <person name="Baker R."/>
            <person name="Thomas B.C."/>
            <person name="Morowitz M.J."/>
            <person name="Banfield J.F."/>
        </authorList>
    </citation>
    <scope>NUCLEOTIDE SEQUENCE [LARGE SCALE GENOMIC DNA]</scope>
    <source>
        <strain evidence="5">S2_009_000_R2_76</strain>
    </source>
</reference>
<feature type="domain" description="Dipeptidylpeptidase IV N-terminal" evidence="4">
    <location>
        <begin position="41"/>
        <end position="137"/>
    </location>
</feature>
<dbReference type="SUPFAM" id="SSF53474">
    <property type="entry name" value="alpha/beta-Hydrolases"/>
    <property type="match status" value="1"/>
</dbReference>
<dbReference type="AlphaFoldDB" id="A0A2W5EQY0"/>
<dbReference type="GO" id="GO:0008239">
    <property type="term" value="F:dipeptidyl-peptidase activity"/>
    <property type="evidence" value="ECO:0007669"/>
    <property type="project" value="TreeGrafter"/>
</dbReference>
<evidence type="ECO:0000259" key="3">
    <source>
        <dbReference type="Pfam" id="PF00326"/>
    </source>
</evidence>
<evidence type="ECO:0000259" key="4">
    <source>
        <dbReference type="Pfam" id="PF00930"/>
    </source>
</evidence>
<keyword evidence="2" id="KW-0378">Hydrolase</keyword>
<dbReference type="InterPro" id="IPR002471">
    <property type="entry name" value="Pept_S9_AS"/>
</dbReference>
<evidence type="ECO:0000256" key="2">
    <source>
        <dbReference type="ARBA" id="ARBA00022801"/>
    </source>
</evidence>
<dbReference type="PROSITE" id="PS00708">
    <property type="entry name" value="PRO_ENDOPEP_SER"/>
    <property type="match status" value="1"/>
</dbReference>
<proteinExistence type="predicted"/>
<keyword evidence="1" id="KW-0645">Protease</keyword>
<dbReference type="EMBL" id="QFOI01000224">
    <property type="protein sequence ID" value="PZP46435.1"/>
    <property type="molecule type" value="Genomic_DNA"/>
</dbReference>
<evidence type="ECO:0000313" key="5">
    <source>
        <dbReference type="EMBL" id="PZP46435.1"/>
    </source>
</evidence>
<name>A0A2W5EQY0_9SPHI</name>
<dbReference type="InterPro" id="IPR050278">
    <property type="entry name" value="Serine_Prot_S9B/DPPIV"/>
</dbReference>
<dbReference type="InterPro" id="IPR001375">
    <property type="entry name" value="Peptidase_S9_cat"/>
</dbReference>
<dbReference type="GO" id="GO:0006508">
    <property type="term" value="P:proteolysis"/>
    <property type="evidence" value="ECO:0007669"/>
    <property type="project" value="UniProtKB-KW"/>
</dbReference>
<protein>
    <recommendedName>
        <fullName evidence="7">Acylaminoacyl-peptidase</fullName>
    </recommendedName>
</protein>
<dbReference type="Pfam" id="PF00326">
    <property type="entry name" value="Peptidase_S9"/>
    <property type="match status" value="1"/>
</dbReference>
<dbReference type="InterPro" id="IPR029058">
    <property type="entry name" value="AB_hydrolase_fold"/>
</dbReference>
<sequence>MDTDSILKRQITKWQIIVYNLSDSTTKTIYQSPNTLAGGSEPNTSGGFNLNWLDEKELVFLSYQDKWPHLYSISSQGGKERCLTPGDYMVEYPRIAHTQKVIYFSANKGKEKEDTDRRHLFKVDYSGKITQITEGNDIEVFPQPLKDGRLAFLKSGAIAAPVPAIMLTNNEVKNLIHQPNTISQQTFVVPKQITFQTKDGLTIHGQLFLPKNKIGKVPTVLFIHGGPDRQMLLGWHYSSYYSNCYAVNQYLVTHGFAVLSVNYRCGIGYGFDFDEPDNVFSHGATEYQDIVAAGKWLQRQDFVNTKRIGVYGGSYGGYLTALALAKNSDIFSAGVDIHGVHEHEAEEENYKNSDAPDAKLALDIERKSFAINYVQQWKSPVLLIHGDDDRNVDFQQSIDLSKALLKYNVPFEYLVIPDDTHHWMSYSNEQKVNKATVEFLERKLK</sequence>
<feature type="domain" description="Peptidase S9 prolyl oligopeptidase catalytic" evidence="3">
    <location>
        <begin position="249"/>
        <end position="445"/>
    </location>
</feature>